<protein>
    <submittedName>
        <fullName evidence="1">Major capsid protein</fullName>
    </submittedName>
</protein>
<accession>A0A482MGJ9</accession>
<name>A0A482MGJ9_9CAUD</name>
<proteinExistence type="predicted"/>
<evidence type="ECO:0000313" key="2">
    <source>
        <dbReference type="Proteomes" id="UP000309130"/>
    </source>
</evidence>
<dbReference type="Proteomes" id="UP000309130">
    <property type="component" value="Segment"/>
</dbReference>
<keyword evidence="2" id="KW-1185">Reference proteome</keyword>
<gene>
    <name evidence="1" type="ORF">CPT_MTx_033</name>
</gene>
<evidence type="ECO:0000313" key="1">
    <source>
        <dbReference type="EMBL" id="QBQ72339.1"/>
    </source>
</evidence>
<dbReference type="EMBL" id="MK618717">
    <property type="protein sequence ID" value="QBQ72339.1"/>
    <property type="molecule type" value="Genomic_DNA"/>
</dbReference>
<reference evidence="2" key="1">
    <citation type="submission" date="2019-03" db="EMBL/GenBank/DDBJ databases">
        <title>Complete Genome Sequence of Serratia marcescens Myophage MTx.</title>
        <authorList>
            <person name="Graham K."/>
            <person name="Freeman M."/>
            <person name="Newkirk H."/>
            <person name="Liu M."/>
            <person name="Ramsey J."/>
            <person name="Cahill J."/>
        </authorList>
    </citation>
    <scope>NUCLEOTIDE SEQUENCE [LARGE SCALE GENOMIC DNA]</scope>
</reference>
<organism evidence="1 2">
    <name type="scientific">Serratia phage MTx</name>
    <dbReference type="NCBI Taxonomy" id="2557553"/>
    <lineage>
        <taxon>Viruses</taxon>
        <taxon>Duplodnaviria</taxon>
        <taxon>Heunggongvirae</taxon>
        <taxon>Uroviricota</taxon>
        <taxon>Caudoviricetes</taxon>
        <taxon>Lindbergviridae</taxon>
        <taxon>Myosmarvirus</taxon>
        <taxon>Myosmarvirus MTx</taxon>
    </lineage>
</organism>
<sequence>MSYNKLSQTHSTLSARQMAKALDMKDVSNAAVAQLARLGIVFDHSIVQDQIKYLVGKGAIRTGMAMDANFTAPVTTPSMATPIQFLQTWLPGFVKVLTSARKIDDLIGIKTVGSWEDEEIVQGIVEPSGVATEYGDYTNIPFTSWNTNFERRTIVRGEQGMQVALLEEARAAAMRLNSAETKRQQASVSLEIFRNAVGFYGWNVNGTNRTFGFLNDPNLLPAITTSVAGGWATGSFQQIIGDIRMAIMTLRTQSQDQIDPEAIDLTLALPMNRVDYLSVTTDFGISVRDWLKQTYPKMRIVSAPELQGKDTSTNILYLYAEDIPSSLDGSSDGGEVFAQLVQTKFITLGVEKRAKSYIEDYSNAIAGVLCKRPWAVVRVVGI</sequence>